<keyword evidence="6" id="KW-1185">Reference proteome</keyword>
<protein>
    <submittedName>
        <fullName evidence="5">ABC transporter substrate-binding protein</fullName>
    </submittedName>
</protein>
<evidence type="ECO:0000256" key="2">
    <source>
        <dbReference type="ARBA" id="ARBA00010742"/>
    </source>
</evidence>
<accession>A0ABT2G1E4</accession>
<sequence length="290" mass="33234">MKTFRIVGVPEHFNLPFRILAKEQPFEKEGIHIEWIEESRGSGQMSQMLKNSEAEMALLLTESFFKEIDQGNQFKLVGFHVKSPLIWGVHTRPDFPYDDLKSITNPQFLVSRMGSGSHLMALVLAEKMNWSPEKLHFEIVGNLDGAKDAFQKGSNGLFLWEKYTTSPEVKKGNMIRLDEIPSPWPCFVMVASEKALNEFSEIAIKVRNQIYSIVQSLKTQADLINTISKAYTLDLEDVNQWLLQTSWSDNNQISRIELEKIFKDLIHFGIISRKPEISDFALVEGLKILD</sequence>
<dbReference type="SUPFAM" id="SSF53850">
    <property type="entry name" value="Periplasmic binding protein-like II"/>
    <property type="match status" value="1"/>
</dbReference>
<dbReference type="RefSeq" id="WP_259412771.1">
    <property type="nucleotide sequence ID" value="NZ_JANWGH010000001.1"/>
</dbReference>
<evidence type="ECO:0000313" key="6">
    <source>
        <dbReference type="Proteomes" id="UP001206788"/>
    </source>
</evidence>
<dbReference type="Proteomes" id="UP001206788">
    <property type="component" value="Unassembled WGS sequence"/>
</dbReference>
<name>A0ABT2G1E4_9BACT</name>
<dbReference type="PANTHER" id="PTHR30024">
    <property type="entry name" value="ALIPHATIC SULFONATES-BINDING PROTEIN-RELATED"/>
    <property type="match status" value="1"/>
</dbReference>
<evidence type="ECO:0000256" key="3">
    <source>
        <dbReference type="ARBA" id="ARBA00022729"/>
    </source>
</evidence>
<reference evidence="5 6" key="1">
    <citation type="submission" date="2022-08" db="EMBL/GenBank/DDBJ databases">
        <title>Algoriphagus sp. CAU 1643 isolated from mud.</title>
        <authorList>
            <person name="Kim W."/>
        </authorList>
    </citation>
    <scope>NUCLEOTIDE SEQUENCE [LARGE SCALE GENOMIC DNA]</scope>
    <source>
        <strain evidence="5 6">CAU 1643</strain>
    </source>
</reference>
<dbReference type="Pfam" id="PF22384">
    <property type="entry name" value="PBP2_Ca3427_like"/>
    <property type="match status" value="1"/>
</dbReference>
<keyword evidence="3" id="KW-0732">Signal</keyword>
<gene>
    <name evidence="5" type="ORF">NY014_01550</name>
</gene>
<organism evidence="5 6">
    <name type="scientific">Algoriphagus limi</name>
    <dbReference type="NCBI Taxonomy" id="2975273"/>
    <lineage>
        <taxon>Bacteria</taxon>
        <taxon>Pseudomonadati</taxon>
        <taxon>Bacteroidota</taxon>
        <taxon>Cytophagia</taxon>
        <taxon>Cytophagales</taxon>
        <taxon>Cyclobacteriaceae</taxon>
        <taxon>Algoriphagus</taxon>
    </lineage>
</organism>
<dbReference type="EMBL" id="JANWGH010000001">
    <property type="protein sequence ID" value="MCS5489092.1"/>
    <property type="molecule type" value="Genomic_DNA"/>
</dbReference>
<evidence type="ECO:0000256" key="1">
    <source>
        <dbReference type="ARBA" id="ARBA00004418"/>
    </source>
</evidence>
<feature type="domain" description="Ca3427-like PBP 2" evidence="4">
    <location>
        <begin position="107"/>
        <end position="180"/>
    </location>
</feature>
<comment type="subcellular location">
    <subcellularLocation>
        <location evidence="1">Periplasm</location>
    </subcellularLocation>
</comment>
<dbReference type="InterPro" id="IPR054364">
    <property type="entry name" value="Ca3427-like_PBP2"/>
</dbReference>
<dbReference type="Gene3D" id="3.40.190.10">
    <property type="entry name" value="Periplasmic binding protein-like II"/>
    <property type="match status" value="2"/>
</dbReference>
<proteinExistence type="inferred from homology"/>
<evidence type="ECO:0000313" key="5">
    <source>
        <dbReference type="EMBL" id="MCS5489092.1"/>
    </source>
</evidence>
<comment type="similarity">
    <text evidence="2">Belongs to the bacterial solute-binding protein SsuA/TauA family.</text>
</comment>
<comment type="caution">
    <text evidence="5">The sequence shown here is derived from an EMBL/GenBank/DDBJ whole genome shotgun (WGS) entry which is preliminary data.</text>
</comment>
<evidence type="ECO:0000259" key="4">
    <source>
        <dbReference type="Pfam" id="PF22384"/>
    </source>
</evidence>
<dbReference type="PANTHER" id="PTHR30024:SF47">
    <property type="entry name" value="TAURINE-BINDING PERIPLASMIC PROTEIN"/>
    <property type="match status" value="1"/>
</dbReference>